<dbReference type="AlphaFoldDB" id="A0AAV3Y634"/>
<dbReference type="InterPro" id="IPR050951">
    <property type="entry name" value="Retrovirus_Pol_polyprotein"/>
</dbReference>
<dbReference type="Gene3D" id="1.10.340.70">
    <property type="match status" value="1"/>
</dbReference>
<dbReference type="Pfam" id="PF17921">
    <property type="entry name" value="Integrase_H2C2"/>
    <property type="match status" value="1"/>
</dbReference>
<evidence type="ECO:0000313" key="3">
    <source>
        <dbReference type="Proteomes" id="UP000735302"/>
    </source>
</evidence>
<feature type="domain" description="Integrase zinc-binding" evidence="1">
    <location>
        <begin position="155"/>
        <end position="213"/>
    </location>
</feature>
<keyword evidence="3" id="KW-1185">Reference proteome</keyword>
<protein>
    <submittedName>
        <fullName evidence="2">Gypsy retrotransposon integrase 1-like protein</fullName>
    </submittedName>
</protein>
<dbReference type="PANTHER" id="PTHR37984">
    <property type="entry name" value="PROTEIN CBG26694"/>
    <property type="match status" value="1"/>
</dbReference>
<name>A0AAV3Y634_9GAST</name>
<dbReference type="PANTHER" id="PTHR37984:SF15">
    <property type="entry name" value="INTEGRASE CATALYTIC DOMAIN-CONTAINING PROTEIN"/>
    <property type="match status" value="1"/>
</dbReference>
<dbReference type="Proteomes" id="UP000735302">
    <property type="component" value="Unassembled WGS sequence"/>
</dbReference>
<dbReference type="EMBL" id="BLXT01000537">
    <property type="protein sequence ID" value="GFN78017.1"/>
    <property type="molecule type" value="Genomic_DNA"/>
</dbReference>
<accession>A0AAV3Y634</accession>
<gene>
    <name evidence="2" type="ORF">PoB_000452300</name>
</gene>
<evidence type="ECO:0000259" key="1">
    <source>
        <dbReference type="Pfam" id="PF17921"/>
    </source>
</evidence>
<reference evidence="2 3" key="1">
    <citation type="journal article" date="2021" name="Elife">
        <title>Chloroplast acquisition without the gene transfer in kleptoplastic sea slugs, Plakobranchus ocellatus.</title>
        <authorList>
            <person name="Maeda T."/>
            <person name="Takahashi S."/>
            <person name="Yoshida T."/>
            <person name="Shimamura S."/>
            <person name="Takaki Y."/>
            <person name="Nagai Y."/>
            <person name="Toyoda A."/>
            <person name="Suzuki Y."/>
            <person name="Arimoto A."/>
            <person name="Ishii H."/>
            <person name="Satoh N."/>
            <person name="Nishiyama T."/>
            <person name="Hasebe M."/>
            <person name="Maruyama T."/>
            <person name="Minagawa J."/>
            <person name="Obokata J."/>
            <person name="Shigenobu S."/>
        </authorList>
    </citation>
    <scope>NUCLEOTIDE SEQUENCE [LARGE SCALE GENOMIC DNA]</scope>
</reference>
<organism evidence="2 3">
    <name type="scientific">Plakobranchus ocellatus</name>
    <dbReference type="NCBI Taxonomy" id="259542"/>
    <lineage>
        <taxon>Eukaryota</taxon>
        <taxon>Metazoa</taxon>
        <taxon>Spiralia</taxon>
        <taxon>Lophotrochozoa</taxon>
        <taxon>Mollusca</taxon>
        <taxon>Gastropoda</taxon>
        <taxon>Heterobranchia</taxon>
        <taxon>Euthyneura</taxon>
        <taxon>Panpulmonata</taxon>
        <taxon>Sacoglossa</taxon>
        <taxon>Placobranchoidea</taxon>
        <taxon>Plakobranchidae</taxon>
        <taxon>Plakobranchus</taxon>
    </lineage>
</organism>
<evidence type="ECO:0000313" key="2">
    <source>
        <dbReference type="EMBL" id="GFN78017.1"/>
    </source>
</evidence>
<dbReference type="InterPro" id="IPR041588">
    <property type="entry name" value="Integrase_H2C2"/>
</dbReference>
<proteinExistence type="predicted"/>
<sequence length="299" mass="34174">MYVHRKGFLGTIQDSETIPKSRQDFDTSLNQLTKLLEHRCHFFQAKANKEPCIALRDKGCNCSAVNQRLLPPETYTGSNKQCTMFDRFTIELQTAGVHISSPFFTGLRFFTQFDRQPDYRHRIRCECDPLESYIRHNKNDPGKSRKLAASDQLIVPTTLRNDILSLCHDTLTSGHLGVTATKERNFVRFSCPNITRYIKTYFGSRHKCQMYAPRLSTLPTQEMEVISKPFEKVSIDITGPCSLSENRIRFALTLTDSHQTARGCTSARHIHRSHCQCAFSTFSPGLAFLARYSLTMDSN</sequence>
<comment type="caution">
    <text evidence="2">The sequence shown here is derived from an EMBL/GenBank/DDBJ whole genome shotgun (WGS) entry which is preliminary data.</text>
</comment>